<dbReference type="GO" id="GO:0004674">
    <property type="term" value="F:protein serine/threonine kinase activity"/>
    <property type="evidence" value="ECO:0007669"/>
    <property type="project" value="UniProtKB-KW"/>
</dbReference>
<proteinExistence type="inferred from homology"/>
<dbReference type="InterPro" id="IPR008271">
    <property type="entry name" value="Ser/Thr_kinase_AS"/>
</dbReference>
<evidence type="ECO:0000256" key="3">
    <source>
        <dbReference type="ARBA" id="ARBA00022840"/>
    </source>
</evidence>
<evidence type="ECO:0000259" key="6">
    <source>
        <dbReference type="PROSITE" id="PS50011"/>
    </source>
</evidence>
<dbReference type="InterPro" id="IPR011009">
    <property type="entry name" value="Kinase-like_dom_sf"/>
</dbReference>
<dbReference type="GO" id="GO:0005524">
    <property type="term" value="F:ATP binding"/>
    <property type="evidence" value="ECO:0007669"/>
    <property type="project" value="UniProtKB-UniRule"/>
</dbReference>
<dbReference type="Gene3D" id="1.10.510.10">
    <property type="entry name" value="Transferase(Phosphotransferase) domain 1"/>
    <property type="match status" value="1"/>
</dbReference>
<evidence type="ECO:0000256" key="2">
    <source>
        <dbReference type="ARBA" id="ARBA00022741"/>
    </source>
</evidence>
<dbReference type="PIRSF" id="PIRSF000654">
    <property type="entry name" value="Integrin-linked_kinase"/>
    <property type="match status" value="1"/>
</dbReference>
<keyword evidence="8" id="KW-1185">Reference proteome</keyword>
<comment type="caution">
    <text evidence="7">The sequence shown here is derived from an EMBL/GenBank/DDBJ whole genome shotgun (WGS) entry which is preliminary data.</text>
</comment>
<dbReference type="CDD" id="cd13999">
    <property type="entry name" value="STKc_MAP3K-like"/>
    <property type="match status" value="1"/>
</dbReference>
<dbReference type="PROSITE" id="PS00108">
    <property type="entry name" value="PROTEIN_KINASE_ST"/>
    <property type="match status" value="1"/>
</dbReference>
<gene>
    <name evidence="7" type="ORF">FVE85_0955</name>
</gene>
<dbReference type="PROSITE" id="PS50011">
    <property type="entry name" value="PROTEIN_KINASE_DOM"/>
    <property type="match status" value="1"/>
</dbReference>
<reference evidence="8" key="1">
    <citation type="journal article" date="2019" name="Nat. Commun.">
        <title>Expansion of phycobilisome linker gene families in mesophilic red algae.</title>
        <authorList>
            <person name="Lee J."/>
            <person name="Kim D."/>
            <person name="Bhattacharya D."/>
            <person name="Yoon H.S."/>
        </authorList>
    </citation>
    <scope>NUCLEOTIDE SEQUENCE [LARGE SCALE GENOMIC DNA]</scope>
    <source>
        <strain evidence="8">CCMP 1328</strain>
    </source>
</reference>
<dbReference type="InterPro" id="IPR051681">
    <property type="entry name" value="Ser/Thr_Kinases-Pseudokinases"/>
</dbReference>
<keyword evidence="3 4" id="KW-0067">ATP-binding</keyword>
<protein>
    <submittedName>
        <fullName evidence="7">Serine/threonine-protein kinase STY46</fullName>
    </submittedName>
</protein>
<dbReference type="EMBL" id="VRMN01000002">
    <property type="protein sequence ID" value="KAA8497226.1"/>
    <property type="molecule type" value="Genomic_DNA"/>
</dbReference>
<feature type="domain" description="Protein kinase" evidence="6">
    <location>
        <begin position="29"/>
        <end position="287"/>
    </location>
</feature>
<evidence type="ECO:0000256" key="5">
    <source>
        <dbReference type="RuleBase" id="RU000304"/>
    </source>
</evidence>
<dbReference type="Pfam" id="PF07714">
    <property type="entry name" value="PK_Tyr_Ser-Thr"/>
    <property type="match status" value="1"/>
</dbReference>
<evidence type="ECO:0000313" key="7">
    <source>
        <dbReference type="EMBL" id="KAA8497226.1"/>
    </source>
</evidence>
<keyword evidence="7" id="KW-0808">Transferase</keyword>
<feature type="binding site" evidence="4">
    <location>
        <position position="56"/>
    </location>
    <ligand>
        <name>ATP</name>
        <dbReference type="ChEBI" id="CHEBI:30616"/>
    </ligand>
</feature>
<sequence length="307" mass="34017">MGVQVGMDQFAGLTERYEKEGWLIKESELTFGKVLGRGASGITYNGEYKGKKVAIKAYSVAILRNDADAVKNEMSLMATLRHPNIVGFCGLCLSREPLAAALVTDYASNGELGDALYVKNLFKKRGAEMRFDVAIGLAEGLKYLAENNIVHRDIKPANVLLGDDFSPLLTDFGFSRLADSSGNMTGETGSYKYMAPEVTKHTKYSVKADVYSYAILINEIFCEERPFESLLPIQAAVAVVKKGQRPSQKKLGDEELKKLIQECWQDDPDRRPQWSLIIDTLKQRKAVALEKGDGKAKNKNIMSKLGF</sequence>
<dbReference type="InterPro" id="IPR017441">
    <property type="entry name" value="Protein_kinase_ATP_BS"/>
</dbReference>
<comment type="similarity">
    <text evidence="5">Belongs to the protein kinase superfamily.</text>
</comment>
<dbReference type="PANTHER" id="PTHR44329">
    <property type="entry name" value="SERINE/THREONINE-PROTEIN KINASE TNNI3K-RELATED"/>
    <property type="match status" value="1"/>
</dbReference>
<dbReference type="SMART" id="SM00220">
    <property type="entry name" value="S_TKc"/>
    <property type="match status" value="1"/>
</dbReference>
<organism evidence="7 8">
    <name type="scientific">Porphyridium purpureum</name>
    <name type="common">Red alga</name>
    <name type="synonym">Porphyridium cruentum</name>
    <dbReference type="NCBI Taxonomy" id="35688"/>
    <lineage>
        <taxon>Eukaryota</taxon>
        <taxon>Rhodophyta</taxon>
        <taxon>Bangiophyceae</taxon>
        <taxon>Porphyridiales</taxon>
        <taxon>Porphyridiaceae</taxon>
        <taxon>Porphyridium</taxon>
    </lineage>
</organism>
<name>A0A5J4Z0U2_PORPP</name>
<keyword evidence="1 5" id="KW-0723">Serine/threonine-protein kinase</keyword>
<evidence type="ECO:0000256" key="1">
    <source>
        <dbReference type="ARBA" id="ARBA00022527"/>
    </source>
</evidence>
<dbReference type="OrthoDB" id="4062651at2759"/>
<dbReference type="Gene3D" id="3.30.200.20">
    <property type="entry name" value="Phosphorylase Kinase, domain 1"/>
    <property type="match status" value="1"/>
</dbReference>
<evidence type="ECO:0000313" key="8">
    <source>
        <dbReference type="Proteomes" id="UP000324585"/>
    </source>
</evidence>
<dbReference type="OMA" id="WPPDADD"/>
<dbReference type="PRINTS" id="PR00109">
    <property type="entry name" value="TYRKINASE"/>
</dbReference>
<dbReference type="AlphaFoldDB" id="A0A5J4Z0U2"/>
<dbReference type="SUPFAM" id="SSF56112">
    <property type="entry name" value="Protein kinase-like (PK-like)"/>
    <property type="match status" value="1"/>
</dbReference>
<keyword evidence="7" id="KW-0418">Kinase</keyword>
<dbReference type="PROSITE" id="PS00107">
    <property type="entry name" value="PROTEIN_KINASE_ATP"/>
    <property type="match status" value="1"/>
</dbReference>
<dbReference type="InterPro" id="IPR001245">
    <property type="entry name" value="Ser-Thr/Tyr_kinase_cat_dom"/>
</dbReference>
<dbReference type="InterPro" id="IPR000719">
    <property type="entry name" value="Prot_kinase_dom"/>
</dbReference>
<dbReference type="Proteomes" id="UP000324585">
    <property type="component" value="Unassembled WGS sequence"/>
</dbReference>
<accession>A0A5J4Z0U2</accession>
<keyword evidence="2 4" id="KW-0547">Nucleotide-binding</keyword>
<evidence type="ECO:0000256" key="4">
    <source>
        <dbReference type="PROSITE-ProRule" id="PRU10141"/>
    </source>
</evidence>